<evidence type="ECO:0000313" key="2">
    <source>
        <dbReference type="EMBL" id="MBC3861515.1"/>
    </source>
</evidence>
<sequence>MKDRRSFILNSLCAASGMILSTFGKNTWAQNNVVRFGITSQRPATITKERWTEIGSYLSSNMNCKVEIVPIPIAHVYQHIAENSVDFVLANPNETMLLKYKQHAKILASLNGQHGPLFGGVIVVRKGGEIKKIEDLNQKAVVALGQQSAGGYLFQVHLMAEKGLYPHRQYGVVMADTQDEALHILKSGKVSAAFIRSGVLESMTIEGNIQPDEYAVLAERKDTTFPLQHSTELYPEHYVLALPHVSKELEGNFKNALLKLSPSDVAAQKANIKGFIEPLSIASLENVMKPLKVAPFDQQNQASKKQTASTILLD</sequence>
<dbReference type="AlphaFoldDB" id="A0A923HG99"/>
<dbReference type="Proteomes" id="UP000634011">
    <property type="component" value="Unassembled WGS sequence"/>
</dbReference>
<dbReference type="PANTHER" id="PTHR35841:SF1">
    <property type="entry name" value="PHOSPHONATES-BINDING PERIPLASMIC PROTEIN"/>
    <property type="match status" value="1"/>
</dbReference>
<evidence type="ECO:0000259" key="1">
    <source>
        <dbReference type="SMART" id="SM00062"/>
    </source>
</evidence>
<dbReference type="Pfam" id="PF12974">
    <property type="entry name" value="Phosphonate-bd"/>
    <property type="match status" value="1"/>
</dbReference>
<dbReference type="RefSeq" id="WP_186911439.1">
    <property type="nucleotide sequence ID" value="NZ_JACOFV010000003.1"/>
</dbReference>
<organism evidence="2 3">
    <name type="scientific">Undibacterium jejuense</name>
    <dbReference type="NCBI Taxonomy" id="1344949"/>
    <lineage>
        <taxon>Bacteria</taxon>
        <taxon>Pseudomonadati</taxon>
        <taxon>Pseudomonadota</taxon>
        <taxon>Betaproteobacteria</taxon>
        <taxon>Burkholderiales</taxon>
        <taxon>Oxalobacteraceae</taxon>
        <taxon>Undibacterium</taxon>
    </lineage>
</organism>
<feature type="domain" description="Solute-binding protein family 3/N-terminal" evidence="1">
    <location>
        <begin position="33"/>
        <end position="274"/>
    </location>
</feature>
<dbReference type="InterPro" id="IPR001638">
    <property type="entry name" value="Solute-binding_3/MltF_N"/>
</dbReference>
<name>A0A923HG99_9BURK</name>
<gene>
    <name evidence="2" type="ORF">H8K32_05325</name>
</gene>
<protein>
    <submittedName>
        <fullName evidence="2">Phosphate/phosphite/phosphonate ABC transporter substrate-binding protein</fullName>
    </submittedName>
</protein>
<dbReference type="PANTHER" id="PTHR35841">
    <property type="entry name" value="PHOSPHONATES-BINDING PERIPLASMIC PROTEIN"/>
    <property type="match status" value="1"/>
</dbReference>
<proteinExistence type="predicted"/>
<dbReference type="SMART" id="SM00062">
    <property type="entry name" value="PBPb"/>
    <property type="match status" value="1"/>
</dbReference>
<dbReference type="EMBL" id="JACOFV010000003">
    <property type="protein sequence ID" value="MBC3861515.1"/>
    <property type="molecule type" value="Genomic_DNA"/>
</dbReference>
<keyword evidence="3" id="KW-1185">Reference proteome</keyword>
<dbReference type="Gene3D" id="3.40.190.10">
    <property type="entry name" value="Periplasmic binding protein-like II"/>
    <property type="match status" value="2"/>
</dbReference>
<dbReference type="SUPFAM" id="SSF53850">
    <property type="entry name" value="Periplasmic binding protein-like II"/>
    <property type="match status" value="1"/>
</dbReference>
<accession>A0A923HG99</accession>
<reference evidence="2" key="1">
    <citation type="submission" date="2020-08" db="EMBL/GenBank/DDBJ databases">
        <title>Novel species isolated from subtropical streams in China.</title>
        <authorList>
            <person name="Lu H."/>
        </authorList>
    </citation>
    <scope>NUCLEOTIDE SEQUENCE</scope>
    <source>
        <strain evidence="2">KACC 12607</strain>
    </source>
</reference>
<comment type="caution">
    <text evidence="2">The sequence shown here is derived from an EMBL/GenBank/DDBJ whole genome shotgun (WGS) entry which is preliminary data.</text>
</comment>
<evidence type="ECO:0000313" key="3">
    <source>
        <dbReference type="Proteomes" id="UP000634011"/>
    </source>
</evidence>